<dbReference type="Pfam" id="PF12770">
    <property type="entry name" value="CHAT"/>
    <property type="match status" value="1"/>
</dbReference>
<dbReference type="PANTHER" id="PTHR10098:SF108">
    <property type="entry name" value="TETRATRICOPEPTIDE REPEAT PROTEIN 28"/>
    <property type="match status" value="1"/>
</dbReference>
<feature type="chain" id="PRO_5032460067" evidence="1">
    <location>
        <begin position="24"/>
        <end position="1157"/>
    </location>
</feature>
<evidence type="ECO:0000313" key="4">
    <source>
        <dbReference type="Proteomes" id="UP000585681"/>
    </source>
</evidence>
<dbReference type="PANTHER" id="PTHR10098">
    <property type="entry name" value="RAPSYN-RELATED"/>
    <property type="match status" value="1"/>
</dbReference>
<dbReference type="InterPro" id="IPR024983">
    <property type="entry name" value="CHAT_dom"/>
</dbReference>
<feature type="domain" description="CHAT" evidence="2">
    <location>
        <begin position="818"/>
        <end position="1155"/>
    </location>
</feature>
<dbReference type="AlphaFoldDB" id="A0A840CHY5"/>
<keyword evidence="4" id="KW-1185">Reference proteome</keyword>
<evidence type="ECO:0000313" key="3">
    <source>
        <dbReference type="EMBL" id="MBB4022376.1"/>
    </source>
</evidence>
<dbReference type="SUPFAM" id="SSF48452">
    <property type="entry name" value="TPR-like"/>
    <property type="match status" value="1"/>
</dbReference>
<protein>
    <submittedName>
        <fullName evidence="3">CHAT domain-containing protein/tetratricopeptide (TPR) repeat protein</fullName>
    </submittedName>
</protein>
<sequence length="1157" mass="121155">MRARAAVLAAALWCFALPLRCGAEPLAALQGGLDATVAALSEGRTEDAIALARETLELARRHPAPDPQLFAYALNNLAYGLQLSGQAGQGSGVLYQEALEHLAARGQDVSPAALTVTANLAGLEAAAGSPEAGGQRLLRFLTAAQGGPLEGAALGALSSFHFTEGGYDDAARYLEQMLAVEPALLSGMFGAVFQAYSAAQDAAEAEERHLDAVALIRGKISILRAFLPDETEAIRSYLQSIYFHYHQAGEYGRAAQAIRDWAAEAPLSDEDRAYVDETASLFLQAAQLSGYTERRDVQLDYTELAVAFAELLDGGADPRLGHALRERAAARENLGLTEEATADLQKALAVLAQSDAGRQSLFLVLSDLASLSWLAGDYGRAEDLYAQADAAYARALALGAAPLTPVDLVIEGTNRAGLAISLGRPEQALAMAAEARALFRRDAETQEQKWNTRYLAARIDGVEALAYSELGRNAAAEAAALSALEIARAALPAGHPDLALTLTNTADLLFVLGRREMAVRLVQEAVEINREALPETMPNAIETELKLVLFHLTAGNRAQAIEGLRRITERRKSPAYRAALPEASGDFEMLAWALLAEGDDDPAILDEAFTALQWTQITRSADALAMMEARLKLGDPEQAALLRQRQDLLEDHKSNRSRLLAGYAAGEGQQAIAALTRRNDELEAGLQRVDAALAALGLEGTGFGGVTPVSIAEVQRLLGPREALVTFLLPGLRADQVVGLEASSNMVVAITADGVSIAPVRETSRRVLRARIGDFRCQVAVGEPGCAGGRAAGTRGAMVGLSSDDSEGGAEGFDLAGAHALYLDLFGGVEAALDGRDHLILVPPPDLLRLPFEALVTTARTPGTLADADWMVRRHAISVLPSVPSFRVLRQAVRPAGAAAGHLLAVGDPAIGSAADADCGAMELAMLRAAPPTGSVMSGKAGRDGLLLADTAALRALPRLPDATCELLAIRRNFGAAPATVLLGAAATESAIKDMDAAGGLAAYDVIVFATHGLTAGESGARAPGLVLTPPDAASARDDGLLSAAEIAVLRLNSDLVVLSACNTAAGEAGDEDGLSGLARAFFHAGARSLLVTHWPVYSQAAVEISTGLFEERSRQPGINTAEALRGAVLRLLARARGDGIRAHPSYWAAFAVVGAG</sequence>
<gene>
    <name evidence="3" type="ORF">GGR17_002185</name>
</gene>
<feature type="signal peptide" evidence="1">
    <location>
        <begin position="1"/>
        <end position="23"/>
    </location>
</feature>
<dbReference type="Proteomes" id="UP000585681">
    <property type="component" value="Unassembled WGS sequence"/>
</dbReference>
<dbReference type="RefSeq" id="WP_054538998.1">
    <property type="nucleotide sequence ID" value="NZ_JACIEQ010000002.1"/>
</dbReference>
<comment type="caution">
    <text evidence="3">The sequence shown here is derived from an EMBL/GenBank/DDBJ whole genome shotgun (WGS) entry which is preliminary data.</text>
</comment>
<evidence type="ECO:0000259" key="2">
    <source>
        <dbReference type="Pfam" id="PF12770"/>
    </source>
</evidence>
<accession>A0A840CHY5</accession>
<organism evidence="3 4">
    <name type="scientific">Actibacterium naphthalenivorans</name>
    <dbReference type="NCBI Taxonomy" id="1614693"/>
    <lineage>
        <taxon>Bacteria</taxon>
        <taxon>Pseudomonadati</taxon>
        <taxon>Pseudomonadota</taxon>
        <taxon>Alphaproteobacteria</taxon>
        <taxon>Rhodobacterales</taxon>
        <taxon>Roseobacteraceae</taxon>
        <taxon>Actibacterium</taxon>
    </lineage>
</organism>
<dbReference type="InterPro" id="IPR011990">
    <property type="entry name" value="TPR-like_helical_dom_sf"/>
</dbReference>
<proteinExistence type="predicted"/>
<keyword evidence="1" id="KW-0732">Signal</keyword>
<name>A0A840CHY5_9RHOB</name>
<dbReference type="EMBL" id="JACIEQ010000002">
    <property type="protein sequence ID" value="MBB4022376.1"/>
    <property type="molecule type" value="Genomic_DNA"/>
</dbReference>
<evidence type="ECO:0000256" key="1">
    <source>
        <dbReference type="SAM" id="SignalP"/>
    </source>
</evidence>
<reference evidence="3 4" key="1">
    <citation type="submission" date="2020-08" db="EMBL/GenBank/DDBJ databases">
        <title>Genomic Encyclopedia of Type Strains, Phase IV (KMG-IV): sequencing the most valuable type-strain genomes for metagenomic binning, comparative biology and taxonomic classification.</title>
        <authorList>
            <person name="Goeker M."/>
        </authorList>
    </citation>
    <scope>NUCLEOTIDE SEQUENCE [LARGE SCALE GENOMIC DNA]</scope>
    <source>
        <strain evidence="3 4">DSM 105040</strain>
    </source>
</reference>
<dbReference type="Gene3D" id="1.25.40.10">
    <property type="entry name" value="Tetratricopeptide repeat domain"/>
    <property type="match status" value="3"/>
</dbReference>